<keyword evidence="2 5" id="KW-0812">Transmembrane</keyword>
<comment type="subcellular location">
    <subcellularLocation>
        <location evidence="1">Membrane</location>
        <topology evidence="1">Multi-pass membrane protein</topology>
    </subcellularLocation>
</comment>
<accession>A0A328XT99</accession>
<dbReference type="RefSeq" id="WP_112054126.1">
    <property type="nucleotide sequence ID" value="NZ_QLSX01000003.1"/>
</dbReference>
<evidence type="ECO:0000256" key="2">
    <source>
        <dbReference type="ARBA" id="ARBA00022692"/>
    </source>
</evidence>
<name>A0A328XT99_9GAMM</name>
<organism evidence="6 7">
    <name type="scientific">Onishia taeanensis</name>
    <dbReference type="NCBI Taxonomy" id="284577"/>
    <lineage>
        <taxon>Bacteria</taxon>
        <taxon>Pseudomonadati</taxon>
        <taxon>Pseudomonadota</taxon>
        <taxon>Gammaproteobacteria</taxon>
        <taxon>Oceanospirillales</taxon>
        <taxon>Halomonadaceae</taxon>
        <taxon>Onishia</taxon>
    </lineage>
</organism>
<evidence type="ECO:0000313" key="7">
    <source>
        <dbReference type="Proteomes" id="UP000249700"/>
    </source>
</evidence>
<evidence type="ECO:0000256" key="5">
    <source>
        <dbReference type="SAM" id="Phobius"/>
    </source>
</evidence>
<dbReference type="InterPro" id="IPR019109">
    <property type="entry name" value="MamF_MmsF"/>
</dbReference>
<keyword evidence="3 5" id="KW-1133">Transmembrane helix</keyword>
<keyword evidence="4 5" id="KW-0472">Membrane</keyword>
<dbReference type="EMBL" id="QLSX01000003">
    <property type="protein sequence ID" value="RAR62930.1"/>
    <property type="molecule type" value="Genomic_DNA"/>
</dbReference>
<dbReference type="Proteomes" id="UP000249700">
    <property type="component" value="Unassembled WGS sequence"/>
</dbReference>
<evidence type="ECO:0000256" key="1">
    <source>
        <dbReference type="ARBA" id="ARBA00004141"/>
    </source>
</evidence>
<sequence>MTQTYLPEQDTRVTQIIYVLYLAGLITGSVTTLIGAIMAYVYRGDASPWLREHYRYLIRTFWIGALYGCIAFLLGVIGIGFLIMPLLALWLILRCVIGLKAVRADQAPAKPSTWLW</sequence>
<evidence type="ECO:0000313" key="6">
    <source>
        <dbReference type="EMBL" id="RAR62930.1"/>
    </source>
</evidence>
<protein>
    <submittedName>
        <fullName evidence="6">Putative membrane protein</fullName>
    </submittedName>
</protein>
<gene>
    <name evidence="6" type="ORF">BCL93_103163</name>
</gene>
<feature type="transmembrane region" description="Helical" evidence="5">
    <location>
        <begin position="62"/>
        <end position="93"/>
    </location>
</feature>
<dbReference type="Pfam" id="PF09685">
    <property type="entry name" value="MamF_MmsF"/>
    <property type="match status" value="1"/>
</dbReference>
<comment type="caution">
    <text evidence="6">The sequence shown here is derived from an EMBL/GenBank/DDBJ whole genome shotgun (WGS) entry which is preliminary data.</text>
</comment>
<dbReference type="OrthoDB" id="5405464at2"/>
<dbReference type="AlphaFoldDB" id="A0A328XT99"/>
<proteinExistence type="predicted"/>
<reference evidence="6 7" key="1">
    <citation type="submission" date="2018-06" db="EMBL/GenBank/DDBJ databases">
        <title>Comparative analysis of microorganisms from saline springs in Andes Mountain Range, Colombia.</title>
        <authorList>
            <person name="Rubin E."/>
        </authorList>
    </citation>
    <scope>NUCLEOTIDE SEQUENCE [LARGE SCALE GENOMIC DNA]</scope>
    <source>
        <strain evidence="6 7">USBA-857</strain>
    </source>
</reference>
<evidence type="ECO:0000256" key="4">
    <source>
        <dbReference type="ARBA" id="ARBA00023136"/>
    </source>
</evidence>
<evidence type="ECO:0000256" key="3">
    <source>
        <dbReference type="ARBA" id="ARBA00022989"/>
    </source>
</evidence>
<feature type="transmembrane region" description="Helical" evidence="5">
    <location>
        <begin position="16"/>
        <end position="42"/>
    </location>
</feature>